<feature type="modified residue" description="4-aspartylphosphate" evidence="1">
    <location>
        <position position="55"/>
    </location>
</feature>
<protein>
    <submittedName>
        <fullName evidence="4">Response regulator transcription factor</fullName>
    </submittedName>
</protein>
<dbReference type="Gene3D" id="2.40.50.1020">
    <property type="entry name" value="LytTr DNA-binding domain"/>
    <property type="match status" value="1"/>
</dbReference>
<evidence type="ECO:0000259" key="3">
    <source>
        <dbReference type="PROSITE" id="PS50930"/>
    </source>
</evidence>
<dbReference type="SMART" id="SM00850">
    <property type="entry name" value="LytTR"/>
    <property type="match status" value="1"/>
</dbReference>
<dbReference type="InterPro" id="IPR046947">
    <property type="entry name" value="LytR-like"/>
</dbReference>
<dbReference type="Gene3D" id="3.40.50.2300">
    <property type="match status" value="1"/>
</dbReference>
<dbReference type="SUPFAM" id="SSF52172">
    <property type="entry name" value="CheY-like"/>
    <property type="match status" value="1"/>
</dbReference>
<dbReference type="GO" id="GO:0000156">
    <property type="term" value="F:phosphorelay response regulator activity"/>
    <property type="evidence" value="ECO:0007669"/>
    <property type="project" value="InterPro"/>
</dbReference>
<dbReference type="PROSITE" id="PS50110">
    <property type="entry name" value="RESPONSE_REGULATORY"/>
    <property type="match status" value="1"/>
</dbReference>
<keyword evidence="5" id="KW-1185">Reference proteome</keyword>
<dbReference type="RefSeq" id="WP_163348381.1">
    <property type="nucleotide sequence ID" value="NZ_CP048409.1"/>
</dbReference>
<organism evidence="4 5">
    <name type="scientific">Draconibacterium halophilum</name>
    <dbReference type="NCBI Taxonomy" id="2706887"/>
    <lineage>
        <taxon>Bacteria</taxon>
        <taxon>Pseudomonadati</taxon>
        <taxon>Bacteroidota</taxon>
        <taxon>Bacteroidia</taxon>
        <taxon>Marinilabiliales</taxon>
        <taxon>Prolixibacteraceae</taxon>
        <taxon>Draconibacterium</taxon>
    </lineage>
</organism>
<dbReference type="KEGG" id="drc:G0Q07_17610"/>
<dbReference type="Pfam" id="PF04397">
    <property type="entry name" value="LytTR"/>
    <property type="match status" value="1"/>
</dbReference>
<feature type="domain" description="HTH LytTR-type" evidence="3">
    <location>
        <begin position="137"/>
        <end position="208"/>
    </location>
</feature>
<dbReference type="Pfam" id="PF00072">
    <property type="entry name" value="Response_reg"/>
    <property type="match status" value="1"/>
</dbReference>
<dbReference type="SMART" id="SM00448">
    <property type="entry name" value="REC"/>
    <property type="match status" value="1"/>
</dbReference>
<dbReference type="InterPro" id="IPR001789">
    <property type="entry name" value="Sig_transdc_resp-reg_receiver"/>
</dbReference>
<dbReference type="PANTHER" id="PTHR37299">
    <property type="entry name" value="TRANSCRIPTIONAL REGULATOR-RELATED"/>
    <property type="match status" value="1"/>
</dbReference>
<dbReference type="PANTHER" id="PTHR37299:SF1">
    <property type="entry name" value="STAGE 0 SPORULATION PROTEIN A HOMOLOG"/>
    <property type="match status" value="1"/>
</dbReference>
<sequence length="245" mass="28143">MAIKALIIDDEPLAQNVIKQYALKIPSLDIVGACNDAICAQEFLHKTDVDLLFLDINMPKLSGISFLKNLNKDVLVIFTTAYSEYALEGYELNAIDYLKKPFSFERFFKAFVKAEELYHLKNKAESSSENDIDTDFLFIKSNKKSVRINFNDILYIEGLGDYIKIHVRDNRFVTNLSMKKIHSLLPQDRFYRTHKSFIISVDKIDTLEGNMVSINGEKLPIGNSYRQDFLLTLINILPINQTKNS</sequence>
<dbReference type="PROSITE" id="PS50930">
    <property type="entry name" value="HTH_LYTTR"/>
    <property type="match status" value="1"/>
</dbReference>
<evidence type="ECO:0000313" key="4">
    <source>
        <dbReference type="EMBL" id="QIA09410.1"/>
    </source>
</evidence>
<dbReference type="InterPro" id="IPR011006">
    <property type="entry name" value="CheY-like_superfamily"/>
</dbReference>
<accession>A0A6C0RG72</accession>
<evidence type="ECO:0000256" key="1">
    <source>
        <dbReference type="PROSITE-ProRule" id="PRU00169"/>
    </source>
</evidence>
<name>A0A6C0RG72_9BACT</name>
<evidence type="ECO:0000313" key="5">
    <source>
        <dbReference type="Proteomes" id="UP000474630"/>
    </source>
</evidence>
<dbReference type="Proteomes" id="UP000474630">
    <property type="component" value="Chromosome"/>
</dbReference>
<evidence type="ECO:0000259" key="2">
    <source>
        <dbReference type="PROSITE" id="PS50110"/>
    </source>
</evidence>
<dbReference type="GO" id="GO:0003677">
    <property type="term" value="F:DNA binding"/>
    <property type="evidence" value="ECO:0007669"/>
    <property type="project" value="InterPro"/>
</dbReference>
<dbReference type="InterPro" id="IPR007492">
    <property type="entry name" value="LytTR_DNA-bd_dom"/>
</dbReference>
<reference evidence="4 5" key="1">
    <citation type="submission" date="2020-02" db="EMBL/GenBank/DDBJ databases">
        <title>Genome sequencing for Draconibacterium sp. strain M1.</title>
        <authorList>
            <person name="Park S.-J."/>
        </authorList>
    </citation>
    <scope>NUCLEOTIDE SEQUENCE [LARGE SCALE GENOMIC DNA]</scope>
    <source>
        <strain evidence="4 5">M1</strain>
    </source>
</reference>
<dbReference type="AlphaFoldDB" id="A0A6C0RG72"/>
<feature type="domain" description="Response regulatory" evidence="2">
    <location>
        <begin position="4"/>
        <end position="115"/>
    </location>
</feature>
<gene>
    <name evidence="4" type="ORF">G0Q07_17610</name>
</gene>
<keyword evidence="1" id="KW-0597">Phosphoprotein</keyword>
<proteinExistence type="predicted"/>
<dbReference type="EMBL" id="CP048409">
    <property type="protein sequence ID" value="QIA09410.1"/>
    <property type="molecule type" value="Genomic_DNA"/>
</dbReference>